<dbReference type="PANTHER" id="PTHR15237">
    <property type="entry name" value="DNA REPAIR PROTEIN RAD9"/>
    <property type="match status" value="1"/>
</dbReference>
<dbReference type="Gene3D" id="3.70.10.10">
    <property type="match status" value="1"/>
</dbReference>
<dbReference type="GeneID" id="6192639"/>
<sequence length="510" mass="56945">MVVLNFTLSEDGVAVLHDSLSCMFKFSDEVCLEARKEKVCLQLMLTTLNISKSAYVCYSFAATRFFSGYTFEGSPQYREKFSCQLYIKSLLAIFRTRQGGGETAYGRDASIERCDVAIDDGVGKKSRLVARVSFRNGITASHILPYEVKAPTHAKFNKQEARNQWAISSKTLRQLMDHFGPGIELLDINTDEDSNLVNFTCFTEKVQKRGGANSETVLKKPLHTNIAVEMDEFDNVQVEDKLHIIISVKDFRAILQHAQITSGELATSYSNPGRPMKLYYAADGILCEFILMTVGEKDAREPRQKTARPNASAKTPRPELDAASHRASSMSNSVRQQALPDPTPQTVAQPPQQPQNPTSSRPRPPPAFHLRPPQQPPPGTAQSEDSLFMGPAPHELDDDRQWEPINPDEDEEEEENARLEWNSTSDPNISTLRISSYLQKSSTSTEDTPSDRLVSGLDPTQRLSQVCSIPLLLMRTQLTITLGPWVRLVHRLMTAFASRRSAVFGGCSHH</sequence>
<feature type="compositionally biased region" description="Polar residues" evidence="1">
    <location>
        <begin position="326"/>
        <end position="336"/>
    </location>
</feature>
<evidence type="ECO:0000313" key="3">
    <source>
        <dbReference type="EMBL" id="CDP32117.1"/>
    </source>
</evidence>
<dbReference type="GO" id="GO:0030896">
    <property type="term" value="C:checkpoint clamp complex"/>
    <property type="evidence" value="ECO:0007669"/>
    <property type="project" value="InterPro"/>
</dbReference>
<feature type="compositionally biased region" description="Pro residues" evidence="1">
    <location>
        <begin position="362"/>
        <end position="379"/>
    </location>
</feature>
<dbReference type="GO" id="GO:0071479">
    <property type="term" value="P:cellular response to ionizing radiation"/>
    <property type="evidence" value="ECO:0007669"/>
    <property type="project" value="TreeGrafter"/>
</dbReference>
<dbReference type="STRING" id="515849.B2AW70"/>
<evidence type="ECO:0000313" key="4">
    <source>
        <dbReference type="Proteomes" id="UP000001197"/>
    </source>
</evidence>
<dbReference type="RefSeq" id="XP_001907971.1">
    <property type="nucleotide sequence ID" value="XM_001907936.1"/>
</dbReference>
<feature type="compositionally biased region" description="Acidic residues" evidence="1">
    <location>
        <begin position="403"/>
        <end position="415"/>
    </location>
</feature>
<feature type="region of interest" description="Disordered" evidence="1">
    <location>
        <begin position="298"/>
        <end position="426"/>
    </location>
</feature>
<dbReference type="KEGG" id="pan:PODANSg5006"/>
<accession>B2AW70</accession>
<dbReference type="GO" id="GO:0000076">
    <property type="term" value="P:DNA replication checkpoint signaling"/>
    <property type="evidence" value="ECO:0007669"/>
    <property type="project" value="TreeGrafter"/>
</dbReference>
<keyword evidence="4" id="KW-1185">Reference proteome</keyword>
<dbReference type="VEuPathDB" id="FungiDB:PODANS_7_6150"/>
<dbReference type="eggNOG" id="KOG2810">
    <property type="taxonomic scope" value="Eukaryota"/>
</dbReference>
<dbReference type="PANTHER" id="PTHR15237:SF0">
    <property type="entry name" value="CELL CYCLE CHECKPOINT CONTROL PROTEIN"/>
    <property type="match status" value="1"/>
</dbReference>
<evidence type="ECO:0000313" key="2">
    <source>
        <dbReference type="EMBL" id="CAP68644.1"/>
    </source>
</evidence>
<dbReference type="EMBL" id="FO904942">
    <property type="protein sequence ID" value="CDP32117.1"/>
    <property type="molecule type" value="Genomic_DNA"/>
</dbReference>
<reference evidence="2" key="2">
    <citation type="submission" date="2008-07" db="EMBL/GenBank/DDBJ databases">
        <authorList>
            <person name="Genoscope - CEA"/>
        </authorList>
    </citation>
    <scope>NUCLEOTIDE SEQUENCE</scope>
    <source>
        <strain evidence="2">S mat+</strain>
    </source>
</reference>
<dbReference type="AlphaFoldDB" id="B2AW70"/>
<dbReference type="Proteomes" id="UP000001197">
    <property type="component" value="Chromosome 7"/>
</dbReference>
<dbReference type="GO" id="GO:0031573">
    <property type="term" value="P:mitotic intra-S DNA damage checkpoint signaling"/>
    <property type="evidence" value="ECO:0007669"/>
    <property type="project" value="TreeGrafter"/>
</dbReference>
<protein>
    <submittedName>
        <fullName evidence="3">DNA repair protein rad9</fullName>
    </submittedName>
    <submittedName>
        <fullName evidence="2">Podospora anserina S mat+ genomic DNA chromosome 7, supercontig 1</fullName>
    </submittedName>
</protein>
<dbReference type="GO" id="GO:0006281">
    <property type="term" value="P:DNA repair"/>
    <property type="evidence" value="ECO:0007669"/>
    <property type="project" value="InterPro"/>
</dbReference>
<dbReference type="PIRSF" id="PIRSF009303">
    <property type="entry name" value="Cell_cycle_RAD9"/>
    <property type="match status" value="1"/>
</dbReference>
<dbReference type="InterPro" id="IPR026584">
    <property type="entry name" value="Rad9"/>
</dbReference>
<reference evidence="4" key="3">
    <citation type="journal article" date="2014" name="Genetics">
        <title>Maintaining two mating types: Structure of the mating type locus and its role in heterokaryosis in Podospora anserina.</title>
        <authorList>
            <person name="Grognet P."/>
            <person name="Bidard F."/>
            <person name="Kuchly C."/>
            <person name="Tong L.C.H."/>
            <person name="Coppin E."/>
            <person name="Benkhali J.A."/>
            <person name="Couloux A."/>
            <person name="Wincker P."/>
            <person name="Debuchy R."/>
            <person name="Silar P."/>
        </authorList>
    </citation>
    <scope>GENOME REANNOTATION</scope>
    <source>
        <strain evidence="4">S / ATCC MYA-4624 / DSM 980 / FGSC 10383</strain>
    </source>
</reference>
<gene>
    <name evidence="2" type="ORF">PODANS_7_6150</name>
</gene>
<feature type="compositionally biased region" description="Low complexity" evidence="1">
    <location>
        <begin position="344"/>
        <end position="361"/>
    </location>
</feature>
<reference evidence="2 4" key="1">
    <citation type="journal article" date="2008" name="Genome Biol.">
        <title>The genome sequence of the model ascomycete fungus Podospora anserina.</title>
        <authorList>
            <person name="Espagne E."/>
            <person name="Lespinet O."/>
            <person name="Malagnac F."/>
            <person name="Da Silva C."/>
            <person name="Jaillon O."/>
            <person name="Porcel B.M."/>
            <person name="Couloux A."/>
            <person name="Aury J.-M."/>
            <person name="Segurens B."/>
            <person name="Poulain J."/>
            <person name="Anthouard V."/>
            <person name="Grossetete S."/>
            <person name="Khalili H."/>
            <person name="Coppin E."/>
            <person name="Dequard-Chablat M."/>
            <person name="Picard M."/>
            <person name="Contamine V."/>
            <person name="Arnaise S."/>
            <person name="Bourdais A."/>
            <person name="Berteaux-Lecellier V."/>
            <person name="Gautheret D."/>
            <person name="de Vries R.P."/>
            <person name="Battaglia E."/>
            <person name="Coutinho P.M."/>
            <person name="Danchin E.G.J."/>
            <person name="Henrissat B."/>
            <person name="El Khoury R."/>
            <person name="Sainsard-Chanet A."/>
            <person name="Boivin A."/>
            <person name="Pinan-Lucarre B."/>
            <person name="Sellem C.H."/>
            <person name="Debuchy R."/>
            <person name="Wincker P."/>
            <person name="Weissenbach J."/>
            <person name="Silar P."/>
        </authorList>
    </citation>
    <scope>NUCLEOTIDE SEQUENCE [LARGE SCALE GENOMIC DNA]</scope>
    <source>
        <strain evidence="4">S / ATCC MYA-4624 / DSM 980 / FGSC 10383</strain>
        <strain evidence="2">S mat+</strain>
    </source>
</reference>
<dbReference type="EMBL" id="CU633900">
    <property type="protein sequence ID" value="CAP68644.1"/>
    <property type="molecule type" value="Genomic_DNA"/>
</dbReference>
<name>B2AW70_PODAN</name>
<dbReference type="Pfam" id="PF04139">
    <property type="entry name" value="Rad9"/>
    <property type="match status" value="1"/>
</dbReference>
<proteinExistence type="predicted"/>
<dbReference type="InterPro" id="IPR007268">
    <property type="entry name" value="Rad9/Ddc1"/>
</dbReference>
<dbReference type="HOGENOM" id="CLU_030657_1_0_1"/>
<reference evidence="3" key="4">
    <citation type="submission" date="2014-09" db="EMBL/GenBank/DDBJ databases">
        <title>Maintaining two mating types: Structure of the mating type locus and its role in heterokaryosis in Podospora anserina.</title>
        <authorList>
            <person name="Grognet P."/>
            <person name="Bidard F."/>
            <person name="Kuchly C."/>
            <person name="Chan Ho Tong L."/>
            <person name="Coppin E."/>
            <person name="Ait Benkhali J."/>
            <person name="Couloux A."/>
            <person name="Wincker P."/>
            <person name="Debuchy R."/>
            <person name="Silar P."/>
        </authorList>
    </citation>
    <scope>NUCLEOTIDE SEQUENCE</scope>
</reference>
<organism evidence="2">
    <name type="scientific">Podospora anserina (strain S / ATCC MYA-4624 / DSM 980 / FGSC 10383)</name>
    <name type="common">Pleurage anserina</name>
    <dbReference type="NCBI Taxonomy" id="515849"/>
    <lineage>
        <taxon>Eukaryota</taxon>
        <taxon>Fungi</taxon>
        <taxon>Dikarya</taxon>
        <taxon>Ascomycota</taxon>
        <taxon>Pezizomycotina</taxon>
        <taxon>Sordariomycetes</taxon>
        <taxon>Sordariomycetidae</taxon>
        <taxon>Sordariales</taxon>
        <taxon>Podosporaceae</taxon>
        <taxon>Podospora</taxon>
        <taxon>Podospora anserina</taxon>
    </lineage>
</organism>
<evidence type="ECO:0000256" key="1">
    <source>
        <dbReference type="SAM" id="MobiDB-lite"/>
    </source>
</evidence>
<dbReference type="OrthoDB" id="60092at2759"/>